<dbReference type="NCBIfam" id="TIGR01164">
    <property type="entry name" value="rplP_bact"/>
    <property type="match status" value="1"/>
</dbReference>
<dbReference type="SMART" id="SM00322">
    <property type="entry name" value="KH"/>
    <property type="match status" value="1"/>
</dbReference>
<dbReference type="SUPFAM" id="SSF54821">
    <property type="entry name" value="Ribosomal protein S3 C-terminal domain"/>
    <property type="match status" value="1"/>
</dbReference>
<dbReference type="InterPro" id="IPR036419">
    <property type="entry name" value="Ribosomal_S3_C_sf"/>
</dbReference>
<dbReference type="HAMAP" id="MF_01309_B">
    <property type="entry name" value="Ribosomal_uS3_B"/>
    <property type="match status" value="1"/>
</dbReference>
<feature type="compositionally biased region" description="Basic and acidic residues" evidence="11">
    <location>
        <begin position="199"/>
        <end position="214"/>
    </location>
</feature>
<evidence type="ECO:0000313" key="14">
    <source>
        <dbReference type="Proteomes" id="UP001194696"/>
    </source>
</evidence>
<evidence type="ECO:0000256" key="5">
    <source>
        <dbReference type="ARBA" id="ARBA00022980"/>
    </source>
</evidence>
<evidence type="ECO:0000256" key="9">
    <source>
        <dbReference type="PROSITE-ProRule" id="PRU00118"/>
    </source>
</evidence>
<name>A0ABQ7JW09_9FUNG</name>
<feature type="domain" description="KH type-2" evidence="12">
    <location>
        <begin position="8"/>
        <end position="76"/>
    </location>
</feature>
<feature type="compositionally biased region" description="Basic residues" evidence="11">
    <location>
        <begin position="235"/>
        <end position="245"/>
    </location>
</feature>
<dbReference type="InterPro" id="IPR004044">
    <property type="entry name" value="KH_dom_type_2"/>
</dbReference>
<dbReference type="Pfam" id="PF00189">
    <property type="entry name" value="Ribosomal_S3_C"/>
    <property type="match status" value="1"/>
</dbReference>
<dbReference type="PROSITE" id="PS00548">
    <property type="entry name" value="RIBOSOMAL_S3"/>
    <property type="match status" value="1"/>
</dbReference>
<dbReference type="InterPro" id="IPR047873">
    <property type="entry name" value="Ribosomal_uL16"/>
</dbReference>
<evidence type="ECO:0000256" key="11">
    <source>
        <dbReference type="SAM" id="MobiDB-lite"/>
    </source>
</evidence>
<keyword evidence="14" id="KW-1185">Reference proteome</keyword>
<evidence type="ECO:0000313" key="13">
    <source>
        <dbReference type="EMBL" id="KAG0285860.1"/>
    </source>
</evidence>
<dbReference type="InterPro" id="IPR009019">
    <property type="entry name" value="KH_sf_prok-type"/>
</dbReference>
<feature type="region of interest" description="Disordered" evidence="11">
    <location>
        <begin position="186"/>
        <end position="253"/>
    </location>
</feature>
<evidence type="ECO:0000256" key="10">
    <source>
        <dbReference type="RuleBase" id="RU003624"/>
    </source>
</evidence>
<dbReference type="PRINTS" id="PR00060">
    <property type="entry name" value="RIBOSOMALL16"/>
</dbReference>
<dbReference type="CDD" id="cd01433">
    <property type="entry name" value="Ribosomal_L16_L10e"/>
    <property type="match status" value="1"/>
</dbReference>
<comment type="similarity">
    <text evidence="1">Belongs to the universal ribosomal protein uL16 family.</text>
</comment>
<dbReference type="InterPro" id="IPR000114">
    <property type="entry name" value="Ribosomal_uL16_bact-type"/>
</dbReference>
<dbReference type="NCBIfam" id="TIGR01009">
    <property type="entry name" value="rpsC_bact"/>
    <property type="match status" value="1"/>
</dbReference>
<dbReference type="InterPro" id="IPR004087">
    <property type="entry name" value="KH_dom"/>
</dbReference>
<dbReference type="InterPro" id="IPR020798">
    <property type="entry name" value="Ribosomal_uL16_CS"/>
</dbReference>
<dbReference type="SUPFAM" id="SSF54814">
    <property type="entry name" value="Prokaryotic type KH domain (KH-domain type II)"/>
    <property type="match status" value="1"/>
</dbReference>
<evidence type="ECO:0000256" key="8">
    <source>
        <dbReference type="ARBA" id="ARBA00035473"/>
    </source>
</evidence>
<dbReference type="InterPro" id="IPR036920">
    <property type="entry name" value="Ribosomal_uL16_sf"/>
</dbReference>
<comment type="similarity">
    <text evidence="2 10">Belongs to the universal ribosomal protein uS3 family.</text>
</comment>
<evidence type="ECO:0000256" key="4">
    <source>
        <dbReference type="ARBA" id="ARBA00022884"/>
    </source>
</evidence>
<organism evidence="13 14">
    <name type="scientific">Linnemannia gamsii</name>
    <dbReference type="NCBI Taxonomy" id="64522"/>
    <lineage>
        <taxon>Eukaryota</taxon>
        <taxon>Fungi</taxon>
        <taxon>Fungi incertae sedis</taxon>
        <taxon>Mucoromycota</taxon>
        <taxon>Mortierellomycotina</taxon>
        <taxon>Mortierellomycetes</taxon>
        <taxon>Mortierellales</taxon>
        <taxon>Mortierellaceae</taxon>
        <taxon>Linnemannia</taxon>
    </lineage>
</organism>
<dbReference type="EMBL" id="JAAAIM010000626">
    <property type="protein sequence ID" value="KAG0285860.1"/>
    <property type="molecule type" value="Genomic_DNA"/>
</dbReference>
<accession>A0ABQ7JW09</accession>
<dbReference type="CDD" id="cd02412">
    <property type="entry name" value="KH-II_30S_S3"/>
    <property type="match status" value="1"/>
</dbReference>
<protein>
    <recommendedName>
        <fullName evidence="7">Small ribosomal subunit protein uS3c</fullName>
    </recommendedName>
    <alternativeName>
        <fullName evidence="8">30S ribosomal protein S3, chloroplastic</fullName>
    </alternativeName>
</protein>
<evidence type="ECO:0000256" key="3">
    <source>
        <dbReference type="ARBA" id="ARBA00022730"/>
    </source>
</evidence>
<dbReference type="InterPro" id="IPR001351">
    <property type="entry name" value="Ribosomal_uS3_C"/>
</dbReference>
<evidence type="ECO:0000256" key="2">
    <source>
        <dbReference type="ARBA" id="ARBA00010761"/>
    </source>
</evidence>
<keyword evidence="6 10" id="KW-0687">Ribonucleoprotein</keyword>
<evidence type="ECO:0000256" key="7">
    <source>
        <dbReference type="ARBA" id="ARBA00035154"/>
    </source>
</evidence>
<dbReference type="InterPro" id="IPR057258">
    <property type="entry name" value="Ribosomal_uS3"/>
</dbReference>
<sequence>MLKEDISVREYLKKKLKNASVGKVIIERPAKNARITIHSSRPGIVIGKKGEDIELLKAELQRLMGVPVHVNIEEIRKPEIDAQLIADSISQQLERRIMFRRAMKRAMQNAMRLGAQGIKIMSSGRLNGIEIARTEWYREGRVPLHTLRADIDYATSEAQTTYGIIGIKVWVYKGDIVGRNEAPVVDEAPEEKRGRRNSRPGERRGRGDGGDKPGRWAGSRRTGAAKSDGDVKMLQPKRRKFRKEQKGRNTGVATRGNAVSFGEFGLKAIGRGRLTARQIESARRAMTRHIKRGGRIWIRIFPDKPISQKPAEVRMGNGKGNPEYYVAEIQPGKMLYEMDGVDEVLARAAFRLAAAKLPMKTAFVARQISA</sequence>
<dbReference type="InterPro" id="IPR016180">
    <property type="entry name" value="Ribosomal_uL16_dom"/>
</dbReference>
<evidence type="ECO:0000256" key="1">
    <source>
        <dbReference type="ARBA" id="ARBA00008931"/>
    </source>
</evidence>
<keyword evidence="5 10" id="KW-0689">Ribosomal protein</keyword>
<dbReference type="GO" id="GO:0005840">
    <property type="term" value="C:ribosome"/>
    <property type="evidence" value="ECO:0007669"/>
    <property type="project" value="UniProtKB-KW"/>
</dbReference>
<dbReference type="Pfam" id="PF07650">
    <property type="entry name" value="KH_2"/>
    <property type="match status" value="1"/>
</dbReference>
<proteinExistence type="inferred from homology"/>
<gene>
    <name evidence="13" type="primary">RPS3_2</name>
    <name evidence="13" type="ORF">BGZ96_009957</name>
</gene>
<evidence type="ECO:0000259" key="12">
    <source>
        <dbReference type="PROSITE" id="PS50823"/>
    </source>
</evidence>
<dbReference type="Gene3D" id="3.90.1170.10">
    <property type="entry name" value="Ribosomal protein L10e/L16"/>
    <property type="match status" value="1"/>
</dbReference>
<reference evidence="13 14" key="1">
    <citation type="journal article" date="2020" name="Fungal Divers.">
        <title>Resolving the Mortierellaceae phylogeny through synthesis of multi-gene phylogenetics and phylogenomics.</title>
        <authorList>
            <person name="Vandepol N."/>
            <person name="Liber J."/>
            <person name="Desiro A."/>
            <person name="Na H."/>
            <person name="Kennedy M."/>
            <person name="Barry K."/>
            <person name="Grigoriev I.V."/>
            <person name="Miller A.N."/>
            <person name="O'Donnell K."/>
            <person name="Stajich J.E."/>
            <person name="Bonito G."/>
        </authorList>
    </citation>
    <scope>NUCLEOTIDE SEQUENCE [LARGE SCALE GENOMIC DNA]</scope>
    <source>
        <strain evidence="13 14">AD045</strain>
    </source>
</reference>
<dbReference type="InterPro" id="IPR005704">
    <property type="entry name" value="Ribosomal_uS3_bac-typ"/>
</dbReference>
<dbReference type="PROSITE" id="PS50823">
    <property type="entry name" value="KH_TYPE_2"/>
    <property type="match status" value="1"/>
</dbReference>
<keyword evidence="3" id="KW-0699">rRNA-binding</keyword>
<dbReference type="SUPFAM" id="SSF54686">
    <property type="entry name" value="Ribosomal protein L16p/L10e"/>
    <property type="match status" value="1"/>
</dbReference>
<dbReference type="PANTHER" id="PTHR11760">
    <property type="entry name" value="30S/40S RIBOSOMAL PROTEIN S3"/>
    <property type="match status" value="1"/>
</dbReference>
<dbReference type="Gene3D" id="3.30.300.20">
    <property type="match status" value="1"/>
</dbReference>
<dbReference type="PROSITE" id="PS00586">
    <property type="entry name" value="RIBOSOMAL_L16_1"/>
    <property type="match status" value="1"/>
</dbReference>
<keyword evidence="4 9" id="KW-0694">RNA-binding</keyword>
<comment type="caution">
    <text evidence="13">The sequence shown here is derived from an EMBL/GenBank/DDBJ whole genome shotgun (WGS) entry which is preliminary data.</text>
</comment>
<evidence type="ECO:0000256" key="6">
    <source>
        <dbReference type="ARBA" id="ARBA00023274"/>
    </source>
</evidence>
<dbReference type="Pfam" id="PF00252">
    <property type="entry name" value="Ribosomal_L16"/>
    <property type="match status" value="1"/>
</dbReference>
<dbReference type="Proteomes" id="UP001194696">
    <property type="component" value="Unassembled WGS sequence"/>
</dbReference>
<dbReference type="InterPro" id="IPR018280">
    <property type="entry name" value="Ribosomal_uS3_CS"/>
</dbReference>
<dbReference type="Gene3D" id="3.30.1140.32">
    <property type="entry name" value="Ribosomal protein S3, C-terminal domain"/>
    <property type="match status" value="1"/>
</dbReference>
<dbReference type="InterPro" id="IPR015946">
    <property type="entry name" value="KH_dom-like_a/b"/>
</dbReference>
<dbReference type="HAMAP" id="MF_01342">
    <property type="entry name" value="Ribosomal_uL16"/>
    <property type="match status" value="1"/>
</dbReference>
<dbReference type="PANTHER" id="PTHR11760:SF19">
    <property type="entry name" value="SMALL RIBOSOMAL SUBUNIT PROTEIN US3C"/>
    <property type="match status" value="1"/>
</dbReference>